<dbReference type="InterPro" id="IPR018060">
    <property type="entry name" value="HTH_AraC"/>
</dbReference>
<feature type="compositionally biased region" description="Basic residues" evidence="4">
    <location>
        <begin position="405"/>
        <end position="421"/>
    </location>
</feature>
<feature type="domain" description="HTH araC/xylS-type" evidence="5">
    <location>
        <begin position="218"/>
        <end position="316"/>
    </location>
</feature>
<dbReference type="PANTHER" id="PTHR43130">
    <property type="entry name" value="ARAC-FAMILY TRANSCRIPTIONAL REGULATOR"/>
    <property type="match status" value="1"/>
</dbReference>
<dbReference type="PROSITE" id="PS00041">
    <property type="entry name" value="HTH_ARAC_FAMILY_1"/>
    <property type="match status" value="1"/>
</dbReference>
<name>W0HRB4_9GAMM</name>
<evidence type="ECO:0000256" key="3">
    <source>
        <dbReference type="ARBA" id="ARBA00023163"/>
    </source>
</evidence>
<dbReference type="CDD" id="cd03136">
    <property type="entry name" value="GATase1_AraC_ArgR_like"/>
    <property type="match status" value="1"/>
</dbReference>
<evidence type="ECO:0000313" key="6">
    <source>
        <dbReference type="EMBL" id="AHF74678.1"/>
    </source>
</evidence>
<evidence type="ECO:0000313" key="7">
    <source>
        <dbReference type="Proteomes" id="UP000019025"/>
    </source>
</evidence>
<accession>W0HRB4</accession>
<dbReference type="Pfam" id="PF01965">
    <property type="entry name" value="DJ-1_PfpI"/>
    <property type="match status" value="1"/>
</dbReference>
<evidence type="ECO:0000256" key="1">
    <source>
        <dbReference type="ARBA" id="ARBA00023015"/>
    </source>
</evidence>
<dbReference type="PANTHER" id="PTHR43130:SF3">
    <property type="entry name" value="HTH-TYPE TRANSCRIPTIONAL REGULATOR RV1931C"/>
    <property type="match status" value="1"/>
</dbReference>
<keyword evidence="3" id="KW-0804">Transcription</keyword>
<organism evidence="6 7">
    <name type="scientific">Candidatus Sodalis pierantonii str. SOPE</name>
    <dbReference type="NCBI Taxonomy" id="2342"/>
    <lineage>
        <taxon>Bacteria</taxon>
        <taxon>Pseudomonadati</taxon>
        <taxon>Pseudomonadota</taxon>
        <taxon>Gammaproteobacteria</taxon>
        <taxon>Enterobacterales</taxon>
        <taxon>Bruguierivoracaceae</taxon>
        <taxon>Sodalis</taxon>
    </lineage>
</organism>
<dbReference type="EMBL" id="CP006568">
    <property type="protein sequence ID" value="AHF74678.1"/>
    <property type="molecule type" value="Genomic_DNA"/>
</dbReference>
<dbReference type="InterPro" id="IPR002818">
    <property type="entry name" value="DJ-1/PfpI"/>
</dbReference>
<dbReference type="InterPro" id="IPR020449">
    <property type="entry name" value="Tscrpt_reg_AraC-type_HTH"/>
</dbReference>
<dbReference type="PATRIC" id="fig|2342.5.peg.3625"/>
<evidence type="ECO:0000259" key="5">
    <source>
        <dbReference type="PROSITE" id="PS01124"/>
    </source>
</evidence>
<dbReference type="InterPro" id="IPR018062">
    <property type="entry name" value="HTH_AraC-typ_CS"/>
</dbReference>
<dbReference type="SUPFAM" id="SSF46689">
    <property type="entry name" value="Homeodomain-like"/>
    <property type="match status" value="2"/>
</dbReference>
<dbReference type="GO" id="GO:0003700">
    <property type="term" value="F:DNA-binding transcription factor activity"/>
    <property type="evidence" value="ECO:0007669"/>
    <property type="project" value="InterPro"/>
</dbReference>
<gene>
    <name evidence="6" type="ORF">SOPEG_3328</name>
</gene>
<dbReference type="InterPro" id="IPR052158">
    <property type="entry name" value="INH-QAR"/>
</dbReference>
<dbReference type="PRINTS" id="PR00032">
    <property type="entry name" value="HTHARAC"/>
</dbReference>
<dbReference type="eggNOG" id="COG4977">
    <property type="taxonomic scope" value="Bacteria"/>
</dbReference>
<sequence>MLSVEPTAFTFLLGQDFSMMSLASAIEPLRSYNRLFRQRAFSWHLVSLNGEPVTAANGISFPTCPVNQVLAASHYLFICGGERVVVVQYERGYQSAMRQAARAGLFIGSLSTGTFLLAKCGRLNGHRCTIHWESRAAFAESYPDIECTRKIYEIDRHRLTCSGGTAAMDMMLNLIAERYGDDRAIAVANQFHHERIRSAADDQRGHRQHRVPLPPVLSAAIAVMQSTFEELLSLLVVAQQVGVGTRQLERLFGRHFGKTPQRYYLELRLEQAREMLIYSDRSIIDIAVSVGFSSTSHFAGWFRRIFGVLPSDMRQERRVRLSTARQASVFSAGGRAPLLIDGTHPPRPRKGRVLFHAAALIRGHEAVQVVGVTAVGRPRMLPARWPLCRRPGRRYGFGRYRRTGRRRRRGWRRQHNSHFRKPAPAPHGAAPRHNRGWSR</sequence>
<dbReference type="PROSITE" id="PS01124">
    <property type="entry name" value="HTH_ARAC_FAMILY_2"/>
    <property type="match status" value="1"/>
</dbReference>
<dbReference type="GO" id="GO:0043565">
    <property type="term" value="F:sequence-specific DNA binding"/>
    <property type="evidence" value="ECO:0007669"/>
    <property type="project" value="InterPro"/>
</dbReference>
<dbReference type="SMART" id="SM00342">
    <property type="entry name" value="HTH_ARAC"/>
    <property type="match status" value="1"/>
</dbReference>
<dbReference type="SUPFAM" id="SSF52317">
    <property type="entry name" value="Class I glutamine amidotransferase-like"/>
    <property type="match status" value="1"/>
</dbReference>
<keyword evidence="2" id="KW-0238">DNA-binding</keyword>
<dbReference type="KEGG" id="pes:SOPEG_3328"/>
<evidence type="ECO:0000256" key="4">
    <source>
        <dbReference type="SAM" id="MobiDB-lite"/>
    </source>
</evidence>
<dbReference type="AlphaFoldDB" id="W0HRB4"/>
<evidence type="ECO:0000256" key="2">
    <source>
        <dbReference type="ARBA" id="ARBA00023125"/>
    </source>
</evidence>
<dbReference type="HOGENOM" id="CLU_000445_59_0_6"/>
<dbReference type="Proteomes" id="UP000019025">
    <property type="component" value="Chromosome"/>
</dbReference>
<feature type="region of interest" description="Disordered" evidence="4">
    <location>
        <begin position="405"/>
        <end position="439"/>
    </location>
</feature>
<feature type="compositionally biased region" description="Basic residues" evidence="4">
    <location>
        <begin position="430"/>
        <end position="439"/>
    </location>
</feature>
<reference evidence="6 7" key="1">
    <citation type="journal article" date="2014" name="Genome Biol. Evol.">
        <title>Genome degeneration and adaptation in a nascent stage of symbiosis.</title>
        <authorList>
            <person name="Oakeson K.F."/>
            <person name="Gil R."/>
            <person name="Clayton A.L."/>
            <person name="Dunn D.M."/>
            <person name="von Niederhausern A.C."/>
            <person name="Hamil C."/>
            <person name="Aoyagi A."/>
            <person name="Duval B."/>
            <person name="Baca A."/>
            <person name="Silva F.J."/>
            <person name="Vallier A."/>
            <person name="Jackson D.G."/>
            <person name="Latorre A."/>
            <person name="Weiss R.B."/>
            <person name="Heddi A."/>
            <person name="Moya A."/>
            <person name="Dale C."/>
        </authorList>
    </citation>
    <scope>NUCLEOTIDE SEQUENCE [LARGE SCALE GENOMIC DNA]</scope>
    <source>
        <strain evidence="7">none</strain>
    </source>
</reference>
<protein>
    <submittedName>
        <fullName evidence="6">AraC family transcriptional regulator</fullName>
    </submittedName>
</protein>
<proteinExistence type="predicted"/>
<dbReference type="InterPro" id="IPR029062">
    <property type="entry name" value="Class_I_gatase-like"/>
</dbReference>
<dbReference type="Pfam" id="PF12833">
    <property type="entry name" value="HTH_18"/>
    <property type="match status" value="1"/>
</dbReference>
<dbReference type="Gene3D" id="1.10.10.60">
    <property type="entry name" value="Homeodomain-like"/>
    <property type="match status" value="2"/>
</dbReference>
<dbReference type="Gene3D" id="3.40.50.880">
    <property type="match status" value="1"/>
</dbReference>
<keyword evidence="7" id="KW-1185">Reference proteome</keyword>
<keyword evidence="1" id="KW-0805">Transcription regulation</keyword>
<dbReference type="InterPro" id="IPR009057">
    <property type="entry name" value="Homeodomain-like_sf"/>
</dbReference>
<dbReference type="STRING" id="2342.SOPEG_3328"/>